<keyword evidence="3" id="KW-1185">Reference proteome</keyword>
<protein>
    <submittedName>
        <fullName evidence="2">Uncharacterized protein</fullName>
    </submittedName>
</protein>
<organism evidence="2 3">
    <name type="scientific">Catenaria anguillulae PL171</name>
    <dbReference type="NCBI Taxonomy" id="765915"/>
    <lineage>
        <taxon>Eukaryota</taxon>
        <taxon>Fungi</taxon>
        <taxon>Fungi incertae sedis</taxon>
        <taxon>Blastocladiomycota</taxon>
        <taxon>Blastocladiomycetes</taxon>
        <taxon>Blastocladiales</taxon>
        <taxon>Catenariaceae</taxon>
        <taxon>Catenaria</taxon>
    </lineage>
</organism>
<sequence>MSSPVTDILDPPQDPSPALQFGTFFVYCLVVVAHVEVESIKIALLGGRISFRNLRYVAENQSISVLQGHITFRYWKWAVRDESDVSDPTPLTDANASPSLGPPPNPTMCRIGVRVKGIEWCMYNRTPVFDWIEDHVHSSSLDPLNPTAGSQPSRPSSGPQQQQGQQPLQQQQQQQQPSGSSWFRDLFPIEFIAGKGCISIGNPSLPTVLILDWRKANGCYSIVPV</sequence>
<feature type="region of interest" description="Disordered" evidence="1">
    <location>
        <begin position="85"/>
        <end position="105"/>
    </location>
</feature>
<dbReference type="EMBL" id="MCFL01000030">
    <property type="protein sequence ID" value="ORZ34219.1"/>
    <property type="molecule type" value="Genomic_DNA"/>
</dbReference>
<evidence type="ECO:0000256" key="1">
    <source>
        <dbReference type="SAM" id="MobiDB-lite"/>
    </source>
</evidence>
<reference evidence="2 3" key="1">
    <citation type="submission" date="2016-07" db="EMBL/GenBank/DDBJ databases">
        <title>Pervasive Adenine N6-methylation of Active Genes in Fungi.</title>
        <authorList>
            <consortium name="DOE Joint Genome Institute"/>
            <person name="Mondo S.J."/>
            <person name="Dannebaum R.O."/>
            <person name="Kuo R.C."/>
            <person name="Labutti K."/>
            <person name="Haridas S."/>
            <person name="Kuo A."/>
            <person name="Salamov A."/>
            <person name="Ahrendt S.R."/>
            <person name="Lipzen A."/>
            <person name="Sullivan W."/>
            <person name="Andreopoulos W.B."/>
            <person name="Clum A."/>
            <person name="Lindquist E."/>
            <person name="Daum C."/>
            <person name="Ramamoorthy G.K."/>
            <person name="Gryganskyi A."/>
            <person name="Culley D."/>
            <person name="Magnuson J.K."/>
            <person name="James T.Y."/>
            <person name="O'Malley M.A."/>
            <person name="Stajich J.E."/>
            <person name="Spatafora J.W."/>
            <person name="Visel A."/>
            <person name="Grigoriev I.V."/>
        </authorList>
    </citation>
    <scope>NUCLEOTIDE SEQUENCE [LARGE SCALE GENOMIC DNA]</scope>
    <source>
        <strain evidence="2 3">PL171</strain>
    </source>
</reference>
<feature type="compositionally biased region" description="Low complexity" evidence="1">
    <location>
        <begin position="149"/>
        <end position="180"/>
    </location>
</feature>
<dbReference type="AlphaFoldDB" id="A0A1Y2HI64"/>
<dbReference type="GO" id="GO:0016020">
    <property type="term" value="C:membrane"/>
    <property type="evidence" value="ECO:0007669"/>
    <property type="project" value="InterPro"/>
</dbReference>
<evidence type="ECO:0000313" key="2">
    <source>
        <dbReference type="EMBL" id="ORZ34219.1"/>
    </source>
</evidence>
<dbReference type="InterPro" id="IPR029636">
    <property type="entry name" value="Csf1"/>
</dbReference>
<dbReference type="PANTHER" id="PTHR32085">
    <property type="entry name" value="PROTEIN CSF1"/>
    <property type="match status" value="1"/>
</dbReference>
<feature type="region of interest" description="Disordered" evidence="1">
    <location>
        <begin position="140"/>
        <end position="180"/>
    </location>
</feature>
<dbReference type="PANTHER" id="PTHR32085:SF3">
    <property type="entry name" value="PROTEIN CSF1"/>
    <property type="match status" value="1"/>
</dbReference>
<dbReference type="OrthoDB" id="10051416at2759"/>
<dbReference type="GO" id="GO:0006113">
    <property type="term" value="P:fermentation"/>
    <property type="evidence" value="ECO:0007669"/>
    <property type="project" value="InterPro"/>
</dbReference>
<accession>A0A1Y2HI64</accession>
<comment type="caution">
    <text evidence="2">The sequence shown here is derived from an EMBL/GenBank/DDBJ whole genome shotgun (WGS) entry which is preliminary data.</text>
</comment>
<name>A0A1Y2HI64_9FUNG</name>
<proteinExistence type="predicted"/>
<evidence type="ECO:0000313" key="3">
    <source>
        <dbReference type="Proteomes" id="UP000193411"/>
    </source>
</evidence>
<dbReference type="Proteomes" id="UP000193411">
    <property type="component" value="Unassembled WGS sequence"/>
</dbReference>
<gene>
    <name evidence="2" type="ORF">BCR44DRAFT_1461984</name>
</gene>